<dbReference type="PANTHER" id="PTHR30629">
    <property type="entry name" value="PROPHAGE INTEGRASE"/>
    <property type="match status" value="1"/>
</dbReference>
<gene>
    <name evidence="8" type="ORF">GPA27_19390</name>
</gene>
<keyword evidence="2" id="KW-0229">DNA integration</keyword>
<dbReference type="InterPro" id="IPR050808">
    <property type="entry name" value="Phage_Integrase"/>
</dbReference>
<dbReference type="CDD" id="cd00796">
    <property type="entry name" value="INT_Rci_Hp1_C"/>
    <property type="match status" value="1"/>
</dbReference>
<feature type="domain" description="Tyr recombinase" evidence="6">
    <location>
        <begin position="259"/>
        <end position="494"/>
    </location>
</feature>
<dbReference type="Pfam" id="PF00589">
    <property type="entry name" value="Phage_integrase"/>
    <property type="match status" value="1"/>
</dbReference>
<comment type="caution">
    <text evidence="8">The sequence shown here is derived from an EMBL/GenBank/DDBJ whole genome shotgun (WGS) entry which is preliminary data.</text>
</comment>
<feature type="domain" description="Core-binding (CB)" evidence="7">
    <location>
        <begin position="138"/>
        <end position="238"/>
    </location>
</feature>
<dbReference type="SUPFAM" id="SSF56349">
    <property type="entry name" value="DNA breaking-rejoining enzymes"/>
    <property type="match status" value="1"/>
</dbReference>
<dbReference type="InterPro" id="IPR038488">
    <property type="entry name" value="Integrase_DNA-bd_sf"/>
</dbReference>
<accession>A0ABX1NKG5</accession>
<reference evidence="8 9" key="1">
    <citation type="submission" date="2019-12" db="EMBL/GenBank/DDBJ databases">
        <title>Comparative genomics gives insights into the taxonomy of the Azoarcus-Aromatoleum group and reveals separate origins of nif in the plant-associated Azoarcus and non-plant-associated Aromatoleum sub-groups.</title>
        <authorList>
            <person name="Lafos M."/>
            <person name="Maluk M."/>
            <person name="Batista M."/>
            <person name="Junghare M."/>
            <person name="Carmona M."/>
            <person name="Faoro H."/>
            <person name="Cruz L.M."/>
            <person name="Battistoni F."/>
            <person name="De Souza E."/>
            <person name="Pedrosa F."/>
            <person name="Chen W.-M."/>
            <person name="Poole P.S."/>
            <person name="Dixon R.A."/>
            <person name="James E.K."/>
        </authorList>
    </citation>
    <scope>NUCLEOTIDE SEQUENCE [LARGE SCALE GENOMIC DNA]</scope>
    <source>
        <strain evidence="8 9">T</strain>
    </source>
</reference>
<dbReference type="EMBL" id="WTVS01000047">
    <property type="protein sequence ID" value="NMF99545.1"/>
    <property type="molecule type" value="Genomic_DNA"/>
</dbReference>
<dbReference type="InterPro" id="IPR002104">
    <property type="entry name" value="Integrase_catalytic"/>
</dbReference>
<dbReference type="InterPro" id="IPR013762">
    <property type="entry name" value="Integrase-like_cat_sf"/>
</dbReference>
<dbReference type="InterPro" id="IPR010998">
    <property type="entry name" value="Integrase_recombinase_N"/>
</dbReference>
<dbReference type="PROSITE" id="PS51898">
    <property type="entry name" value="TYR_RECOMBINASE"/>
    <property type="match status" value="1"/>
</dbReference>
<evidence type="ECO:0000256" key="1">
    <source>
        <dbReference type="ARBA" id="ARBA00008857"/>
    </source>
</evidence>
<dbReference type="Gene3D" id="1.10.443.10">
    <property type="entry name" value="Intergrase catalytic core"/>
    <property type="match status" value="1"/>
</dbReference>
<evidence type="ECO:0000256" key="4">
    <source>
        <dbReference type="ARBA" id="ARBA00023172"/>
    </source>
</evidence>
<dbReference type="InterPro" id="IPR044068">
    <property type="entry name" value="CB"/>
</dbReference>
<evidence type="ECO:0000256" key="3">
    <source>
        <dbReference type="ARBA" id="ARBA00023125"/>
    </source>
</evidence>
<protein>
    <submittedName>
        <fullName evidence="8">Tyrosine-type recombinase/integrase</fullName>
    </submittedName>
</protein>
<evidence type="ECO:0000256" key="5">
    <source>
        <dbReference type="PROSITE-ProRule" id="PRU01248"/>
    </source>
</evidence>
<dbReference type="Proteomes" id="UP000634522">
    <property type="component" value="Unassembled WGS sequence"/>
</dbReference>
<keyword evidence="9" id="KW-1185">Reference proteome</keyword>
<organism evidence="8 9">
    <name type="scientific">Aromatoleum toluolicum</name>
    <dbReference type="NCBI Taxonomy" id="90060"/>
    <lineage>
        <taxon>Bacteria</taxon>
        <taxon>Pseudomonadati</taxon>
        <taxon>Pseudomonadota</taxon>
        <taxon>Betaproteobacteria</taxon>
        <taxon>Rhodocyclales</taxon>
        <taxon>Rhodocyclaceae</taxon>
        <taxon>Aromatoleum</taxon>
    </lineage>
</organism>
<dbReference type="PROSITE" id="PS51900">
    <property type="entry name" value="CB"/>
    <property type="match status" value="1"/>
</dbReference>
<keyword evidence="4" id="KW-0233">DNA recombination</keyword>
<dbReference type="Gene3D" id="1.10.150.130">
    <property type="match status" value="1"/>
</dbReference>
<evidence type="ECO:0000259" key="7">
    <source>
        <dbReference type="PROSITE" id="PS51900"/>
    </source>
</evidence>
<evidence type="ECO:0000256" key="2">
    <source>
        <dbReference type="ARBA" id="ARBA00022908"/>
    </source>
</evidence>
<evidence type="ECO:0000313" key="9">
    <source>
        <dbReference type="Proteomes" id="UP000634522"/>
    </source>
</evidence>
<comment type="similarity">
    <text evidence="1">Belongs to the 'phage' integrase family.</text>
</comment>
<dbReference type="PANTHER" id="PTHR30629:SF2">
    <property type="entry name" value="PROPHAGE INTEGRASE INTS-RELATED"/>
    <property type="match status" value="1"/>
</dbReference>
<sequence length="519" mass="57739">MGSTEVARAPVGETMAYEKINFSRSALVALPSAPVGKRTYCSDTKEPGLVLCVTPTGAKSFQVYIKVNGKPERVTLGRFNPSLADSVELPRDCGHNDFLANLPELNIRMARALAALVKIDLKAGVKPADIKRAKRSELTLGELFEEYVTRHLIPHGKKRIDDARENFQRYFGVIPPDSKKKHGKERAKAKGSVNWHNRPIGAITKAEVQRTILDLGRVSPSAGNRALGLIRSMYNRATEWGLFEKPNPAASIKKFKLRSRERFLYSDELPRFFTAVAEEPSKDVRDFILLSLMTGARKSNVLAMRWADLSLERATWVVRGEESKNGDPMTLPLMPEATEILKARKPDEAAEFVFPGRGKSRHMHDVKKGWHRVLDRAELAELTRRIREADHEFEWPALRKKTVGPRGRSRGPIYETMTDSLARARAIAAALKIDVVGARLDDLRGHDMRRTLGSWQAATGASLVIIGKSLGHKSTQATEIYSRLNLDPVRDSMQTATRAMLAAGGLIQTADVIPIKKTA</sequence>
<keyword evidence="3 5" id="KW-0238">DNA-binding</keyword>
<evidence type="ECO:0000313" key="8">
    <source>
        <dbReference type="EMBL" id="NMF99545.1"/>
    </source>
</evidence>
<dbReference type="InterPro" id="IPR011010">
    <property type="entry name" value="DNA_brk_join_enz"/>
</dbReference>
<evidence type="ECO:0000259" key="6">
    <source>
        <dbReference type="PROSITE" id="PS51898"/>
    </source>
</evidence>
<dbReference type="Gene3D" id="3.30.160.390">
    <property type="entry name" value="Integrase, DNA-binding domain"/>
    <property type="match status" value="1"/>
</dbReference>
<proteinExistence type="inferred from homology"/>
<name>A0ABX1NKG5_9RHOO</name>